<comment type="caution">
    <text evidence="1">The sequence shown here is derived from an EMBL/GenBank/DDBJ whole genome shotgun (WGS) entry which is preliminary data.</text>
</comment>
<dbReference type="AlphaFoldDB" id="A0AA88TDT7"/>
<protein>
    <submittedName>
        <fullName evidence="1">Uncharacterized protein</fullName>
    </submittedName>
</protein>
<proteinExistence type="predicted"/>
<gene>
    <name evidence="1" type="ORF">Q8A67_022840</name>
</gene>
<evidence type="ECO:0000313" key="1">
    <source>
        <dbReference type="EMBL" id="KAK2872943.1"/>
    </source>
</evidence>
<sequence>MIPIDIFSKALSSFSALNCRPLSAQACPAPNAPNASRVLPSSSAQNSRPQVKLAGLLHFRSPAQLSPYLPKLCPSSSLLNCWPPLSAQACLAPNALKASRVPPSAQNRWPSSSQACRLPPDQIHQLLSTLARRSLIWQSAGISIKPGSQVKPRKGS</sequence>
<dbReference type="EMBL" id="JAUYZG010000022">
    <property type="protein sequence ID" value="KAK2872943.1"/>
    <property type="molecule type" value="Genomic_DNA"/>
</dbReference>
<reference evidence="1" key="1">
    <citation type="submission" date="2023-08" db="EMBL/GenBank/DDBJ databases">
        <title>Chromosome-level Genome Assembly of mud carp (Cirrhinus molitorella).</title>
        <authorList>
            <person name="Liu H."/>
        </authorList>
    </citation>
    <scope>NUCLEOTIDE SEQUENCE</scope>
    <source>
        <strain evidence="1">Prfri</strain>
        <tissue evidence="1">Muscle</tissue>
    </source>
</reference>
<name>A0AA88TDT7_9TELE</name>
<organism evidence="1 2">
    <name type="scientific">Cirrhinus molitorella</name>
    <name type="common">mud carp</name>
    <dbReference type="NCBI Taxonomy" id="172907"/>
    <lineage>
        <taxon>Eukaryota</taxon>
        <taxon>Metazoa</taxon>
        <taxon>Chordata</taxon>
        <taxon>Craniata</taxon>
        <taxon>Vertebrata</taxon>
        <taxon>Euteleostomi</taxon>
        <taxon>Actinopterygii</taxon>
        <taxon>Neopterygii</taxon>
        <taxon>Teleostei</taxon>
        <taxon>Ostariophysi</taxon>
        <taxon>Cypriniformes</taxon>
        <taxon>Cyprinidae</taxon>
        <taxon>Labeoninae</taxon>
        <taxon>Labeonini</taxon>
        <taxon>Cirrhinus</taxon>
    </lineage>
</organism>
<accession>A0AA88TDT7</accession>
<evidence type="ECO:0000313" key="2">
    <source>
        <dbReference type="Proteomes" id="UP001187343"/>
    </source>
</evidence>
<keyword evidence="2" id="KW-1185">Reference proteome</keyword>
<dbReference type="Proteomes" id="UP001187343">
    <property type="component" value="Unassembled WGS sequence"/>
</dbReference>